<keyword evidence="3" id="KW-1185">Reference proteome</keyword>
<reference evidence="1 3" key="1">
    <citation type="journal article" date="2016" name="Genome Announc.">
        <title>Draft Genome Sequence of Criibacterium bergeronii gen. nov., sp. nov., Strain CCRI-22567T, Isolated from a Vaginal Sample from a Woman with Bacterial Vaginosis.</title>
        <authorList>
            <person name="Maheux A.F."/>
            <person name="Berube E."/>
            <person name="Boudreau D.K."/>
            <person name="Raymond F."/>
            <person name="Corbeil J."/>
            <person name="Roy P.H."/>
            <person name="Boissinot M."/>
            <person name="Omar R.F."/>
        </authorList>
    </citation>
    <scope>NUCLEOTIDE SEQUENCE [LARGE SCALE GENOMIC DNA]</scope>
    <source>
        <strain evidence="1 3">CCRI-22567</strain>
    </source>
</reference>
<gene>
    <name evidence="1" type="ORF">BBG48_006160</name>
    <name evidence="2" type="ORF">FL857_09545</name>
</gene>
<evidence type="ECO:0000313" key="1">
    <source>
        <dbReference type="EMBL" id="RDY21220.1"/>
    </source>
</evidence>
<comment type="caution">
    <text evidence="1">The sequence shown here is derived from an EMBL/GenBank/DDBJ whole genome shotgun (WGS) entry which is preliminary data.</text>
</comment>
<dbReference type="AlphaFoldDB" id="A0A371IL94"/>
<accession>A0A371IL94</accession>
<proteinExistence type="predicted"/>
<dbReference type="InterPro" id="IPR053643">
    <property type="entry name" value="23S_rRNA_methylase_reg"/>
</dbReference>
<dbReference type="Proteomes" id="UP000319424">
    <property type="component" value="Unassembled WGS sequence"/>
</dbReference>
<dbReference type="RefSeq" id="WP_017771940.1">
    <property type="nucleotide sequence ID" value="NZ_VJXW01000017.1"/>
</dbReference>
<evidence type="ECO:0000313" key="3">
    <source>
        <dbReference type="Proteomes" id="UP000093352"/>
    </source>
</evidence>
<evidence type="ECO:0000313" key="4">
    <source>
        <dbReference type="Proteomes" id="UP000319424"/>
    </source>
</evidence>
<dbReference type="Proteomes" id="UP000093352">
    <property type="component" value="Unassembled WGS sequence"/>
</dbReference>
<reference evidence="2 4" key="3">
    <citation type="submission" date="2019-07" db="EMBL/GenBank/DDBJ databases">
        <title>Criibacterium bergeronii gen. nov., sp. nov. isolated from human clinical samples.</title>
        <authorList>
            <person name="Maheux A.F."/>
            <person name="Boudreau D.K."/>
            <person name="Berube E."/>
            <person name="Brodeur S."/>
            <person name="Bernard K.A."/>
            <person name="Abed J.Y."/>
            <person name="Ducrey E."/>
            <person name="Guay E.F."/>
            <person name="Raymond F."/>
            <person name="Corbeil J."/>
            <person name="Domingo M.-C."/>
            <person name="Roy P.H."/>
            <person name="Boissinot M."/>
            <person name="Tocheva E.I."/>
            <person name="Omar R.F."/>
        </authorList>
    </citation>
    <scope>NUCLEOTIDE SEQUENCE [LARGE SCALE GENOMIC DNA]</scope>
    <source>
        <strain evidence="2 4">CCRI-24246</strain>
    </source>
</reference>
<name>A0A371IL94_9FIRM</name>
<dbReference type="NCBIfam" id="NF033690">
    <property type="entry name" value="ErmCL_fam_lead"/>
    <property type="match status" value="1"/>
</dbReference>
<dbReference type="InterPro" id="IPR013204">
    <property type="entry name" value="Leader_Erm"/>
</dbReference>
<protein>
    <submittedName>
        <fullName evidence="2">ErmCL family antibiotic resistance leader peptide</fullName>
    </submittedName>
</protein>
<dbReference type="EMBL" id="VJXW01000017">
    <property type="protein sequence ID" value="TRW23716.1"/>
    <property type="molecule type" value="Genomic_DNA"/>
</dbReference>
<sequence length="41" mass="4963">MYCSSRYYFISFIMKKIKGGKGMGMFSIFVIERFHYQPNQK</sequence>
<reference evidence="1" key="2">
    <citation type="submission" date="2018-07" db="EMBL/GenBank/DDBJ databases">
        <authorList>
            <person name="Quirk P.G."/>
            <person name="Krulwich T.A."/>
        </authorList>
    </citation>
    <scope>NUCLEOTIDE SEQUENCE</scope>
    <source>
        <strain evidence="1">CCRI-22567</strain>
    </source>
</reference>
<organism evidence="1 3">
    <name type="scientific">Criibacterium bergeronii</name>
    <dbReference type="NCBI Taxonomy" id="1871336"/>
    <lineage>
        <taxon>Bacteria</taxon>
        <taxon>Bacillati</taxon>
        <taxon>Bacillota</taxon>
        <taxon>Clostridia</taxon>
        <taxon>Peptostreptococcales</taxon>
        <taxon>Filifactoraceae</taxon>
        <taxon>Criibacterium</taxon>
    </lineage>
</organism>
<dbReference type="Pfam" id="PF08253">
    <property type="entry name" value="Leader_Erm"/>
    <property type="match status" value="1"/>
</dbReference>
<dbReference type="EMBL" id="MBEW02000010">
    <property type="protein sequence ID" value="RDY21220.1"/>
    <property type="molecule type" value="Genomic_DNA"/>
</dbReference>
<evidence type="ECO:0000313" key="2">
    <source>
        <dbReference type="EMBL" id="TRW23716.1"/>
    </source>
</evidence>